<evidence type="ECO:0000256" key="9">
    <source>
        <dbReference type="ARBA" id="ARBA00023160"/>
    </source>
</evidence>
<feature type="transmembrane region" description="Helical" evidence="10">
    <location>
        <begin position="160"/>
        <end position="177"/>
    </location>
</feature>
<evidence type="ECO:0000256" key="8">
    <source>
        <dbReference type="ARBA" id="ARBA00023136"/>
    </source>
</evidence>
<comment type="caution">
    <text evidence="10">Lacks conserved residue(s) required for the propagation of feature annotation.</text>
</comment>
<protein>
    <recommendedName>
        <fullName evidence="10">Elongation of fatty acids protein</fullName>
        <ecNumber evidence="10">2.3.1.-</ecNumber>
    </recommendedName>
</protein>
<keyword evidence="8 10" id="KW-0472">Membrane</keyword>
<reference evidence="11" key="1">
    <citation type="submission" date="2014-11" db="EMBL/GenBank/DDBJ databases">
        <authorList>
            <person name="Otto D Thomas"/>
            <person name="Naeem Raeece"/>
        </authorList>
    </citation>
    <scope>NUCLEOTIDE SEQUENCE</scope>
</reference>
<keyword evidence="3 10" id="KW-0808">Transferase</keyword>
<proteinExistence type="inferred from homology"/>
<dbReference type="GO" id="GO:0034626">
    <property type="term" value="P:fatty acid elongation, polyunsaturated fatty acid"/>
    <property type="evidence" value="ECO:0007669"/>
    <property type="project" value="TreeGrafter"/>
</dbReference>
<dbReference type="GO" id="GO:0042761">
    <property type="term" value="P:very long-chain fatty acid biosynthetic process"/>
    <property type="evidence" value="ECO:0007669"/>
    <property type="project" value="TreeGrafter"/>
</dbReference>
<evidence type="ECO:0000256" key="3">
    <source>
        <dbReference type="ARBA" id="ARBA00022679"/>
    </source>
</evidence>
<dbReference type="EC" id="2.3.1.-" evidence="10"/>
<evidence type="ECO:0000256" key="1">
    <source>
        <dbReference type="ARBA" id="ARBA00004141"/>
    </source>
</evidence>
<evidence type="ECO:0000256" key="2">
    <source>
        <dbReference type="ARBA" id="ARBA00022516"/>
    </source>
</evidence>
<dbReference type="VEuPathDB" id="CryptoDB:Cvel_6334"/>
<dbReference type="GO" id="GO:0030148">
    <property type="term" value="P:sphingolipid biosynthetic process"/>
    <property type="evidence" value="ECO:0007669"/>
    <property type="project" value="TreeGrafter"/>
</dbReference>
<feature type="transmembrane region" description="Helical" evidence="10">
    <location>
        <begin position="93"/>
        <end position="111"/>
    </location>
</feature>
<accession>A0A0G4HD55</accession>
<organism evidence="11">
    <name type="scientific">Chromera velia CCMP2878</name>
    <dbReference type="NCBI Taxonomy" id="1169474"/>
    <lineage>
        <taxon>Eukaryota</taxon>
        <taxon>Sar</taxon>
        <taxon>Alveolata</taxon>
        <taxon>Colpodellida</taxon>
        <taxon>Chromeraceae</taxon>
        <taxon>Chromera</taxon>
    </lineage>
</organism>
<keyword evidence="5 10" id="KW-0276">Fatty acid metabolism</keyword>
<comment type="similarity">
    <text evidence="10">Belongs to the ELO family.</text>
</comment>
<evidence type="ECO:0000256" key="6">
    <source>
        <dbReference type="ARBA" id="ARBA00022989"/>
    </source>
</evidence>
<evidence type="ECO:0000256" key="5">
    <source>
        <dbReference type="ARBA" id="ARBA00022832"/>
    </source>
</evidence>
<evidence type="ECO:0000313" key="11">
    <source>
        <dbReference type="EMBL" id="CEM41699.1"/>
    </source>
</evidence>
<dbReference type="PhylomeDB" id="A0A0G4HD55"/>
<comment type="catalytic activity">
    <reaction evidence="10">
        <text>an acyl-CoA + malonyl-CoA + H(+) = a 3-oxoacyl-CoA + CO2 + CoA</text>
        <dbReference type="Rhea" id="RHEA:50252"/>
        <dbReference type="ChEBI" id="CHEBI:15378"/>
        <dbReference type="ChEBI" id="CHEBI:16526"/>
        <dbReference type="ChEBI" id="CHEBI:57287"/>
        <dbReference type="ChEBI" id="CHEBI:57384"/>
        <dbReference type="ChEBI" id="CHEBI:58342"/>
        <dbReference type="ChEBI" id="CHEBI:90726"/>
    </reaction>
    <physiologicalReaction direction="left-to-right" evidence="10">
        <dbReference type="Rhea" id="RHEA:50253"/>
    </physiologicalReaction>
</comment>
<dbReference type="InterPro" id="IPR002076">
    <property type="entry name" value="ELO_fam"/>
</dbReference>
<dbReference type="GO" id="GO:0019367">
    <property type="term" value="P:fatty acid elongation, saturated fatty acid"/>
    <property type="evidence" value="ECO:0007669"/>
    <property type="project" value="TreeGrafter"/>
</dbReference>
<keyword evidence="7 10" id="KW-0443">Lipid metabolism</keyword>
<evidence type="ECO:0000256" key="7">
    <source>
        <dbReference type="ARBA" id="ARBA00023098"/>
    </source>
</evidence>
<dbReference type="AlphaFoldDB" id="A0A0G4HD55"/>
<evidence type="ECO:0000256" key="10">
    <source>
        <dbReference type="RuleBase" id="RU361115"/>
    </source>
</evidence>
<comment type="subcellular location">
    <subcellularLocation>
        <location evidence="1">Membrane</location>
        <topology evidence="1">Multi-pass membrane protein</topology>
    </subcellularLocation>
</comment>
<keyword evidence="4 10" id="KW-0812">Transmembrane</keyword>
<dbReference type="GO" id="GO:0009922">
    <property type="term" value="F:fatty acid elongase activity"/>
    <property type="evidence" value="ECO:0007669"/>
    <property type="project" value="InterPro"/>
</dbReference>
<sequence length="193" mass="22367">MALFSLATGILSVVRLQQLNWDIFSCGWTSAPFFGSLTYHHLVVAFYISKYIEFLDTVFIVLDGKHPIFLHRFHHAGATIALHLLAATRDEGAIIFLGLNGFVHAVMYTYYHFSKSLRWMRPFITSGQILQFLAGFYIYYPFCTTECFWSDPQKRISFVYQYAFVGVVMLFFLKFFVEAYMPKKGKRISEKAA</sequence>
<feature type="transmembrane region" description="Helical" evidence="10">
    <location>
        <begin position="123"/>
        <end position="140"/>
    </location>
</feature>
<dbReference type="GO" id="GO:0034625">
    <property type="term" value="P:fatty acid elongation, monounsaturated fatty acid"/>
    <property type="evidence" value="ECO:0007669"/>
    <property type="project" value="TreeGrafter"/>
</dbReference>
<evidence type="ECO:0000256" key="4">
    <source>
        <dbReference type="ARBA" id="ARBA00022692"/>
    </source>
</evidence>
<dbReference type="Pfam" id="PF01151">
    <property type="entry name" value="ELO"/>
    <property type="match status" value="1"/>
</dbReference>
<name>A0A0G4HD55_9ALVE</name>
<keyword evidence="9 10" id="KW-0275">Fatty acid biosynthesis</keyword>
<gene>
    <name evidence="11" type="ORF">Cvel_6334</name>
</gene>
<keyword evidence="2 10" id="KW-0444">Lipid biosynthesis</keyword>
<dbReference type="PANTHER" id="PTHR11157">
    <property type="entry name" value="FATTY ACID ACYL TRANSFERASE-RELATED"/>
    <property type="match status" value="1"/>
</dbReference>
<keyword evidence="6 10" id="KW-1133">Transmembrane helix</keyword>
<dbReference type="GO" id="GO:0005789">
    <property type="term" value="C:endoplasmic reticulum membrane"/>
    <property type="evidence" value="ECO:0007669"/>
    <property type="project" value="TreeGrafter"/>
</dbReference>
<dbReference type="EMBL" id="CDMZ01002290">
    <property type="protein sequence ID" value="CEM41699.1"/>
    <property type="molecule type" value="Genomic_DNA"/>
</dbReference>